<comment type="caution">
    <text evidence="3">The sequence shown here is derived from an EMBL/GenBank/DDBJ whole genome shotgun (WGS) entry which is preliminary data.</text>
</comment>
<feature type="compositionally biased region" description="Low complexity" evidence="1">
    <location>
        <begin position="361"/>
        <end position="370"/>
    </location>
</feature>
<feature type="domain" description="SPOR" evidence="2">
    <location>
        <begin position="403"/>
        <end position="479"/>
    </location>
</feature>
<dbReference type="RefSeq" id="WP_008927469.1">
    <property type="nucleotide sequence ID" value="NZ_AMRJ01000001.1"/>
</dbReference>
<evidence type="ECO:0000259" key="2">
    <source>
        <dbReference type="PROSITE" id="PS51724"/>
    </source>
</evidence>
<feature type="compositionally biased region" description="Basic and acidic residues" evidence="1">
    <location>
        <begin position="296"/>
        <end position="314"/>
    </location>
</feature>
<dbReference type="eggNOG" id="COG3266">
    <property type="taxonomic scope" value="Bacteria"/>
</dbReference>
<dbReference type="GO" id="GO:0042834">
    <property type="term" value="F:peptidoglycan binding"/>
    <property type="evidence" value="ECO:0007669"/>
    <property type="project" value="InterPro"/>
</dbReference>
<evidence type="ECO:0000313" key="3">
    <source>
        <dbReference type="EMBL" id="EKF76106.1"/>
    </source>
</evidence>
<dbReference type="AlphaFoldDB" id="L0WGF6"/>
<sequence>MSDDTEIFYSGASRGDFLEALTAHALQGSTVVLEGDEGSGVSTLLGQSVMALLDDMEVVRVDGGEPHDGSLVVNALLQHFDIERDQLAETLRNALAHGRLVVIADNAQDLSDDALMTMGSLKQKLSGRLAYVFGGMPGTAERVKGADLLVDDILDLPELNAAQVSDFAALMGFGPQDDERAEALREASAGLPGPLLEQLQHAPVAEAIAVDPEDRRPPPMGKQEDKALPWRHMAAVAGLLVLVIIIWGALSDNDSDTVATNTTKAVALPVPKEPETSPEDITPMKPSMKPVARLEDLEAREEQAAEAASARESDQTAVADQEPVQTDTGVTVAAVKDPVMQRPPAQQQRPVEVKPEPEPESAPAAVSKPAPADKPADTVAASKPQLKGLDADLGYRQEDWLATLDDGRWFLQITVTSKEANARGVLDRLDRKGAYYRAKRNGKSVYLVLAGDYASRQAALDAKAGLPENLRAAGPFPRKMADIRKEL</sequence>
<reference evidence="3 4" key="1">
    <citation type="journal article" date="2012" name="J. Bacteriol.">
        <title>Genome Sequence of the Alkane-Degrading Bacterium Alcanivorax hongdengensis Type Strain A-11-3.</title>
        <authorList>
            <person name="Lai Q."/>
            <person name="Shao Z."/>
        </authorList>
    </citation>
    <scope>NUCLEOTIDE SEQUENCE [LARGE SCALE GENOMIC DNA]</scope>
    <source>
        <strain evidence="3 4">A-11-3</strain>
    </source>
</reference>
<evidence type="ECO:0000256" key="1">
    <source>
        <dbReference type="SAM" id="MobiDB-lite"/>
    </source>
</evidence>
<organism evidence="3 4">
    <name type="scientific">Alcanivorax hongdengensis A-11-3</name>
    <dbReference type="NCBI Taxonomy" id="1177179"/>
    <lineage>
        <taxon>Bacteria</taxon>
        <taxon>Pseudomonadati</taxon>
        <taxon>Pseudomonadota</taxon>
        <taxon>Gammaproteobacteria</taxon>
        <taxon>Oceanospirillales</taxon>
        <taxon>Alcanivoracaceae</taxon>
        <taxon>Alcanivorax</taxon>
    </lineage>
</organism>
<dbReference type="PROSITE" id="PS51724">
    <property type="entry name" value="SPOR"/>
    <property type="match status" value="1"/>
</dbReference>
<feature type="region of interest" description="Disordered" evidence="1">
    <location>
        <begin position="296"/>
        <end position="383"/>
    </location>
</feature>
<protein>
    <recommendedName>
        <fullName evidence="2">SPOR domain-containing protein</fullName>
    </recommendedName>
</protein>
<accession>L0WGF6</accession>
<dbReference type="Pfam" id="PF05036">
    <property type="entry name" value="SPOR"/>
    <property type="match status" value="1"/>
</dbReference>
<keyword evidence="4" id="KW-1185">Reference proteome</keyword>
<feature type="region of interest" description="Disordered" evidence="1">
    <location>
        <begin position="269"/>
        <end position="288"/>
    </location>
</feature>
<dbReference type="InterPro" id="IPR036680">
    <property type="entry name" value="SPOR-like_sf"/>
</dbReference>
<dbReference type="EMBL" id="AMRJ01000001">
    <property type="protein sequence ID" value="EKF76106.1"/>
    <property type="molecule type" value="Genomic_DNA"/>
</dbReference>
<proteinExistence type="predicted"/>
<dbReference type="STRING" id="1177179.A11A3_01390"/>
<evidence type="ECO:0000313" key="4">
    <source>
        <dbReference type="Proteomes" id="UP000010164"/>
    </source>
</evidence>
<name>L0WGF6_9GAMM</name>
<dbReference type="Proteomes" id="UP000010164">
    <property type="component" value="Unassembled WGS sequence"/>
</dbReference>
<dbReference type="SUPFAM" id="SSF110997">
    <property type="entry name" value="Sporulation related repeat"/>
    <property type="match status" value="1"/>
</dbReference>
<dbReference type="InterPro" id="IPR007730">
    <property type="entry name" value="SPOR-like_dom"/>
</dbReference>
<dbReference type="PATRIC" id="fig|1177179.3.peg.271"/>
<gene>
    <name evidence="3" type="ORF">A11A3_01390</name>
</gene>
<dbReference type="Gene3D" id="3.30.70.1070">
    <property type="entry name" value="Sporulation related repeat"/>
    <property type="match status" value="1"/>
</dbReference>